<evidence type="ECO:0000313" key="2">
    <source>
        <dbReference type="Proteomes" id="UP001500368"/>
    </source>
</evidence>
<evidence type="ECO:0008006" key="3">
    <source>
        <dbReference type="Google" id="ProtNLM"/>
    </source>
</evidence>
<sequence>MLAADPALQRFRAYHVARAVTLQELGDDAAAASAYERAPELAGNAAEDELLVEALATVRPSR</sequence>
<protein>
    <recommendedName>
        <fullName evidence="3">RNA polymerase sigma-70 region 2 domain-containing protein</fullName>
    </recommendedName>
</protein>
<organism evidence="1 2">
    <name type="scientific">Nesterenkonia rhizosphaerae</name>
    <dbReference type="NCBI Taxonomy" id="1348272"/>
    <lineage>
        <taxon>Bacteria</taxon>
        <taxon>Bacillati</taxon>
        <taxon>Actinomycetota</taxon>
        <taxon>Actinomycetes</taxon>
        <taxon>Micrococcales</taxon>
        <taxon>Micrococcaceae</taxon>
        <taxon>Nesterenkonia</taxon>
    </lineage>
</organism>
<reference evidence="2" key="1">
    <citation type="journal article" date="2019" name="Int. J. Syst. Evol. Microbiol.">
        <title>The Global Catalogue of Microorganisms (GCM) 10K type strain sequencing project: providing services to taxonomists for standard genome sequencing and annotation.</title>
        <authorList>
            <consortium name="The Broad Institute Genomics Platform"/>
            <consortium name="The Broad Institute Genome Sequencing Center for Infectious Disease"/>
            <person name="Wu L."/>
            <person name="Ma J."/>
        </authorList>
    </citation>
    <scope>NUCLEOTIDE SEQUENCE [LARGE SCALE GENOMIC DNA]</scope>
    <source>
        <strain evidence="2">JCM 19129</strain>
    </source>
</reference>
<gene>
    <name evidence="1" type="ORF">GCM10025790_27930</name>
</gene>
<accession>A0ABP9G4Z0</accession>
<proteinExistence type="predicted"/>
<comment type="caution">
    <text evidence="1">The sequence shown here is derived from an EMBL/GenBank/DDBJ whole genome shotgun (WGS) entry which is preliminary data.</text>
</comment>
<name>A0ABP9G4Z0_9MICC</name>
<keyword evidence="2" id="KW-1185">Reference proteome</keyword>
<dbReference type="EMBL" id="BAABLW010000007">
    <property type="protein sequence ID" value="GAA4928014.1"/>
    <property type="molecule type" value="Genomic_DNA"/>
</dbReference>
<dbReference type="Proteomes" id="UP001500368">
    <property type="component" value="Unassembled WGS sequence"/>
</dbReference>
<evidence type="ECO:0000313" key="1">
    <source>
        <dbReference type="EMBL" id="GAA4928014.1"/>
    </source>
</evidence>